<evidence type="ECO:0000313" key="3">
    <source>
        <dbReference type="Proteomes" id="UP000004535"/>
    </source>
</evidence>
<proteinExistence type="predicted"/>
<name>B9BTH1_9BURK</name>
<sequence>MNVGPARRRVDSGSIPRRAASRAGLRKNRVLAMIARRGAPCVR</sequence>
<accession>B9BTH1</accession>
<organism evidence="2 3">
    <name type="scientific">Burkholderia multivorans CGD2</name>
    <dbReference type="NCBI Taxonomy" id="513052"/>
    <lineage>
        <taxon>Bacteria</taxon>
        <taxon>Pseudomonadati</taxon>
        <taxon>Pseudomonadota</taxon>
        <taxon>Betaproteobacteria</taxon>
        <taxon>Burkholderiales</taxon>
        <taxon>Burkholderiaceae</taxon>
        <taxon>Burkholderia</taxon>
        <taxon>Burkholderia cepacia complex</taxon>
    </lineage>
</organism>
<comment type="caution">
    <text evidence="2">The sequence shown here is derived from an EMBL/GenBank/DDBJ whole genome shotgun (WGS) entry which is preliminary data.</text>
</comment>
<evidence type="ECO:0000256" key="1">
    <source>
        <dbReference type="SAM" id="MobiDB-lite"/>
    </source>
</evidence>
<gene>
    <name evidence="2" type="ORF">BURMUCGD2_0848</name>
</gene>
<dbReference type="EMBL" id="ACFC01000008">
    <property type="protein sequence ID" value="EEE05739.1"/>
    <property type="molecule type" value="Genomic_DNA"/>
</dbReference>
<dbReference type="Proteomes" id="UP000004535">
    <property type="component" value="Unassembled WGS sequence"/>
</dbReference>
<reference evidence="2 3" key="1">
    <citation type="journal article" date="2012" name="J. Bacteriol.">
        <title>Draft Genome Sequence Determination for Cystic Fibrosis and Chronic Granulomatous Disease Burkholderia multivorans Isolates.</title>
        <authorList>
            <person name="Varga J.J."/>
            <person name="Losada L."/>
            <person name="Zelazny A.M."/>
            <person name="Brinkac L."/>
            <person name="Harkins D."/>
            <person name="Radune D."/>
            <person name="Hostetler J."/>
            <person name="Sampaio E.P."/>
            <person name="Ronning C.M."/>
            <person name="Nierman W.C."/>
            <person name="Greenberg D.E."/>
            <person name="Holland S.M."/>
            <person name="Goldberg J.B."/>
        </authorList>
    </citation>
    <scope>NUCLEOTIDE SEQUENCE [LARGE SCALE GENOMIC DNA]</scope>
    <source>
        <strain evidence="2 3">CGD2</strain>
    </source>
</reference>
<dbReference type="AlphaFoldDB" id="B9BTH1"/>
<evidence type="ECO:0000313" key="2">
    <source>
        <dbReference type="EMBL" id="EEE05739.1"/>
    </source>
</evidence>
<feature type="region of interest" description="Disordered" evidence="1">
    <location>
        <begin position="1"/>
        <end position="21"/>
    </location>
</feature>
<protein>
    <submittedName>
        <fullName evidence="2">Uncharacterized protein</fullName>
    </submittedName>
</protein>